<feature type="transmembrane region" description="Helical" evidence="11">
    <location>
        <begin position="95"/>
        <end position="114"/>
    </location>
</feature>
<dbReference type="PANTHER" id="PTHR19139:SF199">
    <property type="entry name" value="MIP17260P"/>
    <property type="match status" value="1"/>
</dbReference>
<dbReference type="InterPro" id="IPR034294">
    <property type="entry name" value="Aquaporin_transptr"/>
</dbReference>
<evidence type="ECO:0000256" key="2">
    <source>
        <dbReference type="ARBA" id="ARBA00006175"/>
    </source>
</evidence>
<dbReference type="OrthoDB" id="3222at2759"/>
<sequence>MRVAVVTGALLFEGDDSITRALGDHEPSPTAPDIKYLQPASHHPRAVPENTMKMLHPKKIVNPKAIMHRLAADNSSEYDNTLPMLHIRDTTRNKIVSVLGEFVGTFLFLFFAFAGTQVANTAAPSTNSDPNLPNLAVIIFVSLSFGVSLTANVWAFYRVSGGLFNPVVTLALVVCGGLPVHRGLLILPTQLIAGIAAAGVASAMFPGHLAVETTLGGGTNTAQGFFIELALTAQLVFVILMLAVEKHRSTFLAPLGIGISFFLSELVGVHFTGGSLNPARTLGPAAVNGSFPGYSWIYWFGPIFGSLLACGLYALLRWLRYYEVNPDQDADQEPEPDADAEAASGQTAKAD</sequence>
<feature type="transmembrane region" description="Helical" evidence="11">
    <location>
        <begin position="251"/>
        <end position="276"/>
    </location>
</feature>
<accession>A0A8H6K7H0</accession>
<comment type="catalytic activity">
    <reaction evidence="8">
        <text>H2O(in) = H2O(out)</text>
        <dbReference type="Rhea" id="RHEA:29667"/>
        <dbReference type="ChEBI" id="CHEBI:15377"/>
    </reaction>
</comment>
<evidence type="ECO:0000256" key="3">
    <source>
        <dbReference type="ARBA" id="ARBA00022448"/>
    </source>
</evidence>
<keyword evidence="4 9" id="KW-0812">Transmembrane</keyword>
<dbReference type="PANTHER" id="PTHR19139">
    <property type="entry name" value="AQUAPORIN TRANSPORTER"/>
    <property type="match status" value="1"/>
</dbReference>
<comment type="similarity">
    <text evidence="2 9">Belongs to the MIP/aquaporin (TC 1.A.8) family.</text>
</comment>
<keyword evidence="6 11" id="KW-1133">Transmembrane helix</keyword>
<evidence type="ECO:0000313" key="12">
    <source>
        <dbReference type="EMBL" id="KAF6826319.1"/>
    </source>
</evidence>
<dbReference type="EMBL" id="WIGM01000404">
    <property type="protein sequence ID" value="KAF6826319.1"/>
    <property type="molecule type" value="Genomic_DNA"/>
</dbReference>
<dbReference type="InterPro" id="IPR000425">
    <property type="entry name" value="MIP"/>
</dbReference>
<evidence type="ECO:0000313" key="13">
    <source>
        <dbReference type="Proteomes" id="UP000639643"/>
    </source>
</evidence>
<evidence type="ECO:0000256" key="8">
    <source>
        <dbReference type="ARBA" id="ARBA00034651"/>
    </source>
</evidence>
<dbReference type="Gene3D" id="1.20.1080.10">
    <property type="entry name" value="Glycerol uptake facilitator protein"/>
    <property type="match status" value="1"/>
</dbReference>
<keyword evidence="7 11" id="KW-0472">Membrane</keyword>
<evidence type="ECO:0000256" key="7">
    <source>
        <dbReference type="ARBA" id="ARBA00023136"/>
    </source>
</evidence>
<dbReference type="GO" id="GO:0005886">
    <property type="term" value="C:plasma membrane"/>
    <property type="evidence" value="ECO:0007669"/>
    <property type="project" value="TreeGrafter"/>
</dbReference>
<feature type="transmembrane region" description="Helical" evidence="11">
    <location>
        <begin position="163"/>
        <end position="180"/>
    </location>
</feature>
<evidence type="ECO:0000256" key="11">
    <source>
        <dbReference type="SAM" id="Phobius"/>
    </source>
</evidence>
<keyword evidence="13" id="KW-1185">Reference proteome</keyword>
<evidence type="ECO:0000256" key="5">
    <source>
        <dbReference type="ARBA" id="ARBA00022737"/>
    </source>
</evidence>
<feature type="transmembrane region" description="Helical" evidence="11">
    <location>
        <begin position="296"/>
        <end position="316"/>
    </location>
</feature>
<dbReference type="InterPro" id="IPR023271">
    <property type="entry name" value="Aquaporin-like"/>
</dbReference>
<dbReference type="Proteomes" id="UP000639643">
    <property type="component" value="Unassembled WGS sequence"/>
</dbReference>
<dbReference type="SUPFAM" id="SSF81338">
    <property type="entry name" value="Aquaporin-like"/>
    <property type="match status" value="1"/>
</dbReference>
<dbReference type="PRINTS" id="PR00783">
    <property type="entry name" value="MINTRINSICP"/>
</dbReference>
<evidence type="ECO:0000256" key="1">
    <source>
        <dbReference type="ARBA" id="ARBA00004141"/>
    </source>
</evidence>
<proteinExistence type="inferred from homology"/>
<dbReference type="FunFam" id="1.20.1080.10:FF:000014">
    <property type="entry name" value="Aquaporin 1"/>
    <property type="match status" value="1"/>
</dbReference>
<gene>
    <name evidence="12" type="ORF">CMUS01_09474</name>
</gene>
<dbReference type="GO" id="GO:0015250">
    <property type="term" value="F:water channel activity"/>
    <property type="evidence" value="ECO:0007669"/>
    <property type="project" value="TreeGrafter"/>
</dbReference>
<evidence type="ECO:0000256" key="10">
    <source>
        <dbReference type="SAM" id="MobiDB-lite"/>
    </source>
</evidence>
<protein>
    <submittedName>
        <fullName evidence="12">Aquaporin</fullName>
    </submittedName>
</protein>
<feature type="transmembrane region" description="Helical" evidence="11">
    <location>
        <begin position="135"/>
        <end position="157"/>
    </location>
</feature>
<dbReference type="AlphaFoldDB" id="A0A8H6K7H0"/>
<evidence type="ECO:0000256" key="9">
    <source>
        <dbReference type="RuleBase" id="RU000477"/>
    </source>
</evidence>
<keyword evidence="5" id="KW-0677">Repeat</keyword>
<organism evidence="12 13">
    <name type="scientific">Colletotrichum musicola</name>
    <dbReference type="NCBI Taxonomy" id="2175873"/>
    <lineage>
        <taxon>Eukaryota</taxon>
        <taxon>Fungi</taxon>
        <taxon>Dikarya</taxon>
        <taxon>Ascomycota</taxon>
        <taxon>Pezizomycotina</taxon>
        <taxon>Sordariomycetes</taxon>
        <taxon>Hypocreomycetidae</taxon>
        <taxon>Glomerellales</taxon>
        <taxon>Glomerellaceae</taxon>
        <taxon>Colletotrichum</taxon>
        <taxon>Colletotrichum orchidearum species complex</taxon>
    </lineage>
</organism>
<feature type="compositionally biased region" description="Acidic residues" evidence="10">
    <location>
        <begin position="328"/>
        <end position="340"/>
    </location>
</feature>
<evidence type="ECO:0000256" key="4">
    <source>
        <dbReference type="ARBA" id="ARBA00022692"/>
    </source>
</evidence>
<comment type="caution">
    <text evidence="12">The sequence shown here is derived from an EMBL/GenBank/DDBJ whole genome shotgun (WGS) entry which is preliminary data.</text>
</comment>
<feature type="region of interest" description="Disordered" evidence="10">
    <location>
        <begin position="328"/>
        <end position="351"/>
    </location>
</feature>
<evidence type="ECO:0000256" key="6">
    <source>
        <dbReference type="ARBA" id="ARBA00022989"/>
    </source>
</evidence>
<keyword evidence="3 9" id="KW-0813">Transport</keyword>
<dbReference type="Pfam" id="PF00230">
    <property type="entry name" value="MIP"/>
    <property type="match status" value="1"/>
</dbReference>
<feature type="transmembrane region" description="Helical" evidence="11">
    <location>
        <begin position="225"/>
        <end position="244"/>
    </location>
</feature>
<reference evidence="12" key="1">
    <citation type="journal article" date="2020" name="Phytopathology">
        <title>Genome Sequence Resources of Colletotrichum truncatum, C. plurivorum, C. musicola, and C. sojae: Four Species Pathogenic to Soybean (Glycine max).</title>
        <authorList>
            <person name="Rogerio F."/>
            <person name="Boufleur T.R."/>
            <person name="Ciampi-Guillardi M."/>
            <person name="Sukno S.A."/>
            <person name="Thon M.R."/>
            <person name="Massola Junior N.S."/>
            <person name="Baroncelli R."/>
        </authorList>
    </citation>
    <scope>NUCLEOTIDE SEQUENCE</scope>
    <source>
        <strain evidence="12">LFN0074</strain>
    </source>
</reference>
<name>A0A8H6K7H0_9PEZI</name>
<comment type="subcellular location">
    <subcellularLocation>
        <location evidence="1">Membrane</location>
        <topology evidence="1">Multi-pass membrane protein</topology>
    </subcellularLocation>
</comment>